<feature type="compositionally biased region" description="Pro residues" evidence="1">
    <location>
        <begin position="97"/>
        <end position="116"/>
    </location>
</feature>
<evidence type="ECO:0000256" key="2">
    <source>
        <dbReference type="SAM" id="Phobius"/>
    </source>
</evidence>
<dbReference type="AlphaFoldDB" id="A0A9P4S785"/>
<proteinExistence type="predicted"/>
<feature type="transmembrane region" description="Helical" evidence="2">
    <location>
        <begin position="6"/>
        <end position="23"/>
    </location>
</feature>
<gene>
    <name evidence="3" type="ORF">M501DRAFT_1018263</name>
</gene>
<keyword evidence="2" id="KW-0812">Transmembrane</keyword>
<feature type="region of interest" description="Disordered" evidence="1">
    <location>
        <begin position="32"/>
        <end position="120"/>
    </location>
</feature>
<evidence type="ECO:0000256" key="1">
    <source>
        <dbReference type="SAM" id="MobiDB-lite"/>
    </source>
</evidence>
<accession>A0A9P4S785</accession>
<reference evidence="3" key="1">
    <citation type="journal article" date="2020" name="Stud. Mycol.">
        <title>101 Dothideomycetes genomes: a test case for predicting lifestyles and emergence of pathogens.</title>
        <authorList>
            <person name="Haridas S."/>
            <person name="Albert R."/>
            <person name="Binder M."/>
            <person name="Bloem J."/>
            <person name="Labutti K."/>
            <person name="Salamov A."/>
            <person name="Andreopoulos B."/>
            <person name="Baker S."/>
            <person name="Barry K."/>
            <person name="Bills G."/>
            <person name="Bluhm B."/>
            <person name="Cannon C."/>
            <person name="Castanera R."/>
            <person name="Culley D."/>
            <person name="Daum C."/>
            <person name="Ezra D."/>
            <person name="Gonzalez J."/>
            <person name="Henrissat B."/>
            <person name="Kuo A."/>
            <person name="Liang C."/>
            <person name="Lipzen A."/>
            <person name="Lutzoni F."/>
            <person name="Magnuson J."/>
            <person name="Mondo S."/>
            <person name="Nolan M."/>
            <person name="Ohm R."/>
            <person name="Pangilinan J."/>
            <person name="Park H.-J."/>
            <person name="Ramirez L."/>
            <person name="Alfaro M."/>
            <person name="Sun H."/>
            <person name="Tritt A."/>
            <person name="Yoshinaga Y."/>
            <person name="Zwiers L.-H."/>
            <person name="Turgeon B."/>
            <person name="Goodwin S."/>
            <person name="Spatafora J."/>
            <person name="Crous P."/>
            <person name="Grigoriev I."/>
        </authorList>
    </citation>
    <scope>NUCLEOTIDE SEQUENCE</scope>
    <source>
        <strain evidence="3">CBS 101060</strain>
    </source>
</reference>
<sequence>MASAYFISYIITILYNVLIWLPIEKIKFDICDPPSGTPPPPPPPPSPPPQLPFLSSPDPIPPPGAVEPILSPASGPLPPPPPPPPTYRPGVFENPRMAPPPPTSAPTPTPTSPLPRPQSREALESALRRALAGISNVGREAEMARRTYEETIEMQRWEIRRLWVEIRYWREVMRNLVDNEGEAIDL</sequence>
<keyword evidence="4" id="KW-1185">Reference proteome</keyword>
<dbReference type="EMBL" id="MU006100">
    <property type="protein sequence ID" value="KAF2837354.1"/>
    <property type="molecule type" value="Genomic_DNA"/>
</dbReference>
<keyword evidence="2" id="KW-0472">Membrane</keyword>
<organism evidence="3 4">
    <name type="scientific">Patellaria atrata CBS 101060</name>
    <dbReference type="NCBI Taxonomy" id="1346257"/>
    <lineage>
        <taxon>Eukaryota</taxon>
        <taxon>Fungi</taxon>
        <taxon>Dikarya</taxon>
        <taxon>Ascomycota</taxon>
        <taxon>Pezizomycotina</taxon>
        <taxon>Dothideomycetes</taxon>
        <taxon>Dothideomycetes incertae sedis</taxon>
        <taxon>Patellariales</taxon>
        <taxon>Patellariaceae</taxon>
        <taxon>Patellaria</taxon>
    </lineage>
</organism>
<comment type="caution">
    <text evidence="3">The sequence shown here is derived from an EMBL/GenBank/DDBJ whole genome shotgun (WGS) entry which is preliminary data.</text>
</comment>
<feature type="compositionally biased region" description="Pro residues" evidence="1">
    <location>
        <begin position="75"/>
        <end position="87"/>
    </location>
</feature>
<feature type="compositionally biased region" description="Pro residues" evidence="1">
    <location>
        <begin position="35"/>
        <end position="51"/>
    </location>
</feature>
<protein>
    <submittedName>
        <fullName evidence="3">Uncharacterized protein</fullName>
    </submittedName>
</protein>
<evidence type="ECO:0000313" key="4">
    <source>
        <dbReference type="Proteomes" id="UP000799429"/>
    </source>
</evidence>
<name>A0A9P4S785_9PEZI</name>
<evidence type="ECO:0000313" key="3">
    <source>
        <dbReference type="EMBL" id="KAF2837354.1"/>
    </source>
</evidence>
<keyword evidence="2" id="KW-1133">Transmembrane helix</keyword>
<dbReference type="Proteomes" id="UP000799429">
    <property type="component" value="Unassembled WGS sequence"/>
</dbReference>